<comment type="caution">
    <text evidence="1">The sequence shown here is derived from an EMBL/GenBank/DDBJ whole genome shotgun (WGS) entry which is preliminary data.</text>
</comment>
<reference evidence="1 2" key="1">
    <citation type="journal article" date="2014" name="BMC Genomics">
        <title>Genome and secretome analysis of the hemibiotrophic fungal pathogen, Moniliophthora roreri, which causes frosty pod rot disease of cacao: mechanisms of the biotrophic and necrotrophic phases.</title>
        <authorList>
            <person name="Meinhardt L.W."/>
            <person name="Costa G.G.L."/>
            <person name="Thomazella D.P.T."/>
            <person name="Teixeira P.J.P.L."/>
            <person name="Carazzolle M.F."/>
            <person name="Schuster S.C."/>
            <person name="Carlson J.E."/>
            <person name="Guiltinan M.J."/>
            <person name="Mieczkowski P."/>
            <person name="Farmer A."/>
            <person name="Ramaraj T."/>
            <person name="Crozier J."/>
            <person name="Davis R.E."/>
            <person name="Shao J."/>
            <person name="Melnick R.L."/>
            <person name="Pereira G.A.G."/>
            <person name="Bailey B.A."/>
        </authorList>
    </citation>
    <scope>NUCLEOTIDE SEQUENCE [LARGE SCALE GENOMIC DNA]</scope>
    <source>
        <strain evidence="1 2">MCA 2997</strain>
    </source>
</reference>
<proteinExistence type="predicted"/>
<dbReference type="AlphaFoldDB" id="V2WVH9"/>
<keyword evidence="2" id="KW-1185">Reference proteome</keyword>
<organism evidence="1 2">
    <name type="scientific">Moniliophthora roreri (strain MCA 2997)</name>
    <name type="common">Cocoa frosty pod rot fungus</name>
    <name type="synonym">Crinipellis roreri</name>
    <dbReference type="NCBI Taxonomy" id="1381753"/>
    <lineage>
        <taxon>Eukaryota</taxon>
        <taxon>Fungi</taxon>
        <taxon>Dikarya</taxon>
        <taxon>Basidiomycota</taxon>
        <taxon>Agaricomycotina</taxon>
        <taxon>Agaricomycetes</taxon>
        <taxon>Agaricomycetidae</taxon>
        <taxon>Agaricales</taxon>
        <taxon>Marasmiineae</taxon>
        <taxon>Marasmiaceae</taxon>
        <taxon>Moniliophthora</taxon>
    </lineage>
</organism>
<evidence type="ECO:0000313" key="2">
    <source>
        <dbReference type="Proteomes" id="UP000017559"/>
    </source>
</evidence>
<evidence type="ECO:0000313" key="1">
    <source>
        <dbReference type="EMBL" id="ESK84175.1"/>
    </source>
</evidence>
<dbReference type="HOGENOM" id="CLU_1219973_0_0_1"/>
<gene>
    <name evidence="1" type="ORF">Moror_17000</name>
</gene>
<dbReference type="EMBL" id="AWSO01001357">
    <property type="protein sequence ID" value="ESK84175.1"/>
    <property type="molecule type" value="Genomic_DNA"/>
</dbReference>
<dbReference type="KEGG" id="mrr:Moror_17000"/>
<name>V2WVH9_MONRO</name>
<dbReference type="Proteomes" id="UP000017559">
    <property type="component" value="Unassembled WGS sequence"/>
</dbReference>
<protein>
    <submittedName>
        <fullName evidence="1">Carboxylic acid transporter</fullName>
    </submittedName>
</protein>
<accession>V2WVH9</accession>
<sequence>MQGVRAVKRHLGSDLDNGARQYTAVDRQKVVGVGQIRAEGLAGTVGVREILISWRLERTLFLTFPLSQIVVYRSFLRPVRCFTVFLLEISPPAFRASFAGLSYPLSSAFQSRGSNRSSLSSPSTGFALGTETMNVNGDAIPKYAAVQDILVGAAALCSLIFAPFGPENHGQSIDTESDGENNLQGCPRRIHVRCRSKVIAEHPRYFVHASKFLSELNIRSQRQTYDI</sequence>